<evidence type="ECO:0000256" key="3">
    <source>
        <dbReference type="PIRSR" id="PIRSR001220-1"/>
    </source>
</evidence>
<dbReference type="OrthoDB" id="9788068at2"/>
<keyword evidence="2" id="KW-0378">Hydrolase</keyword>
<dbReference type="PROSITE" id="PS51732">
    <property type="entry name" value="ASN_GLN_ASE_3"/>
    <property type="match status" value="1"/>
</dbReference>
<dbReference type="RefSeq" id="WP_094849686.1">
    <property type="nucleotide sequence ID" value="NZ_NEVJ01000003.1"/>
</dbReference>
<dbReference type="SUPFAM" id="SSF53774">
    <property type="entry name" value="Glutaminase/Asparaginase"/>
    <property type="match status" value="1"/>
</dbReference>
<dbReference type="GO" id="GO:0004067">
    <property type="term" value="F:asparaginase activity"/>
    <property type="evidence" value="ECO:0007669"/>
    <property type="project" value="UniProtKB-UniRule"/>
</dbReference>
<dbReference type="InterPro" id="IPR040919">
    <property type="entry name" value="Asparaginase_C"/>
</dbReference>
<dbReference type="Gene3D" id="3.40.50.40">
    <property type="match status" value="1"/>
</dbReference>
<dbReference type="Proteomes" id="UP000216857">
    <property type="component" value="Unassembled WGS sequence"/>
</dbReference>
<evidence type="ECO:0008006" key="8">
    <source>
        <dbReference type="Google" id="ProtNLM"/>
    </source>
</evidence>
<dbReference type="Gene3D" id="3.40.50.1170">
    <property type="entry name" value="L-asparaginase, N-terminal domain"/>
    <property type="match status" value="1"/>
</dbReference>
<accession>A0A261R9W4</accession>
<dbReference type="InterPro" id="IPR027474">
    <property type="entry name" value="L-asparaginase_N"/>
</dbReference>
<dbReference type="InterPro" id="IPR027473">
    <property type="entry name" value="L-asparaginase_C"/>
</dbReference>
<gene>
    <name evidence="6" type="ORF">CAL26_27410</name>
</gene>
<dbReference type="EMBL" id="NEVJ01000003">
    <property type="protein sequence ID" value="OZI21163.1"/>
    <property type="molecule type" value="Genomic_DNA"/>
</dbReference>
<evidence type="ECO:0000313" key="7">
    <source>
        <dbReference type="Proteomes" id="UP000216857"/>
    </source>
</evidence>
<dbReference type="PANTHER" id="PTHR11707">
    <property type="entry name" value="L-ASPARAGINASE"/>
    <property type="match status" value="1"/>
</dbReference>
<dbReference type="InterPro" id="IPR006034">
    <property type="entry name" value="Asparaginase/glutaminase-like"/>
</dbReference>
<dbReference type="AlphaFoldDB" id="A0A261R9W4"/>
<organism evidence="6 7">
    <name type="scientific">Bordetella genomosp. 9</name>
    <dbReference type="NCBI Taxonomy" id="1416803"/>
    <lineage>
        <taxon>Bacteria</taxon>
        <taxon>Pseudomonadati</taxon>
        <taxon>Pseudomonadota</taxon>
        <taxon>Betaproteobacteria</taxon>
        <taxon>Burkholderiales</taxon>
        <taxon>Alcaligenaceae</taxon>
        <taxon>Bordetella</taxon>
    </lineage>
</organism>
<dbReference type="GO" id="GO:0006528">
    <property type="term" value="P:asparagine metabolic process"/>
    <property type="evidence" value="ECO:0007669"/>
    <property type="project" value="InterPro"/>
</dbReference>
<proteinExistence type="inferred from homology"/>
<dbReference type="PIRSF" id="PIRSF001220">
    <property type="entry name" value="L-ASNase_gatD"/>
    <property type="match status" value="1"/>
</dbReference>
<dbReference type="Pfam" id="PF00710">
    <property type="entry name" value="Asparaginase"/>
    <property type="match status" value="1"/>
</dbReference>
<dbReference type="InterPro" id="IPR004550">
    <property type="entry name" value="AsnASE_II"/>
</dbReference>
<comment type="caution">
    <text evidence="6">The sequence shown here is derived from an EMBL/GenBank/DDBJ whole genome shotgun (WGS) entry which is preliminary data.</text>
</comment>
<dbReference type="PRINTS" id="PR00139">
    <property type="entry name" value="ASNGLNASE"/>
</dbReference>
<evidence type="ECO:0000259" key="5">
    <source>
        <dbReference type="Pfam" id="PF17763"/>
    </source>
</evidence>
<dbReference type="PIRSF" id="PIRSF500176">
    <property type="entry name" value="L_ASNase"/>
    <property type="match status" value="1"/>
</dbReference>
<reference evidence="6" key="1">
    <citation type="submission" date="2017-05" db="EMBL/GenBank/DDBJ databases">
        <title>Complete and WGS of Bordetella genogroups.</title>
        <authorList>
            <person name="Spilker T."/>
            <person name="Lipuma J."/>
        </authorList>
    </citation>
    <scope>NUCLEOTIDE SEQUENCE</scope>
    <source>
        <strain evidence="6">AU21707</strain>
    </source>
</reference>
<dbReference type="PANTHER" id="PTHR11707:SF28">
    <property type="entry name" value="60 KDA LYSOPHOSPHOLIPASE"/>
    <property type="match status" value="1"/>
</dbReference>
<keyword evidence="7" id="KW-1185">Reference proteome</keyword>
<dbReference type="Pfam" id="PF17763">
    <property type="entry name" value="Asparaginase_C"/>
    <property type="match status" value="1"/>
</dbReference>
<sequence>MAVSTTLPRVAIIGCGGTITSRGTGPLDTMDYPEFGTKLSVADVLEAIPETASVARTVLVPFREVSSSAITTQDWFALRAAIRRMAAEQPDLAGFVILHGTASLEETAFFLDLTLSLEQPVVVVGAQRPLSAVGSDAPMNVIAALRTAAAPQSRGRGVLVVMNDEICSARDVVKTHTLRVQTFRSADFGALGVVDPDGVFYYRRNDDARAAAADTALPDFTALADDVALPRVDILYSHIGADGALVQACVAAGARGIICAGMAPGMPAKAERDAYESARRGGVALVQCSRAGSGRVANRRALRENGWIAGSSLSPQKARILLALALSCTDDLEVMRGVFARF</sequence>
<evidence type="ECO:0000259" key="4">
    <source>
        <dbReference type="Pfam" id="PF00710"/>
    </source>
</evidence>
<comment type="similarity">
    <text evidence="1">Belongs to the asparaginase 1 family.</text>
</comment>
<evidence type="ECO:0000313" key="6">
    <source>
        <dbReference type="EMBL" id="OZI21163.1"/>
    </source>
</evidence>
<dbReference type="InterPro" id="IPR036152">
    <property type="entry name" value="Asp/glu_Ase-like_sf"/>
</dbReference>
<dbReference type="SMART" id="SM00870">
    <property type="entry name" value="Asparaginase"/>
    <property type="match status" value="1"/>
</dbReference>
<evidence type="ECO:0000256" key="2">
    <source>
        <dbReference type="ARBA" id="ARBA00022801"/>
    </source>
</evidence>
<evidence type="ECO:0000256" key="1">
    <source>
        <dbReference type="ARBA" id="ARBA00010518"/>
    </source>
</evidence>
<name>A0A261R9W4_9BORD</name>
<dbReference type="CDD" id="cd08964">
    <property type="entry name" value="L-asparaginase_II"/>
    <property type="match status" value="1"/>
</dbReference>
<protein>
    <recommendedName>
        <fullName evidence="8">L-asparaginase</fullName>
    </recommendedName>
</protein>
<feature type="domain" description="Asparaginase/glutaminase C-terminal" evidence="5">
    <location>
        <begin position="231"/>
        <end position="339"/>
    </location>
</feature>
<dbReference type="FunFam" id="3.40.50.1170:FF:000001">
    <property type="entry name" value="L-asparaginase 2"/>
    <property type="match status" value="1"/>
</dbReference>
<feature type="active site" description="O-isoaspartyl threonine intermediate" evidence="3">
    <location>
        <position position="18"/>
    </location>
</feature>
<feature type="domain" description="L-asparaginase N-terminal" evidence="4">
    <location>
        <begin position="9"/>
        <end position="204"/>
    </location>
</feature>
<dbReference type="InterPro" id="IPR037152">
    <property type="entry name" value="L-asparaginase_N_sf"/>
</dbReference>